<dbReference type="Pfam" id="PF05987">
    <property type="entry name" value="DUF898"/>
    <property type="match status" value="1"/>
</dbReference>
<name>A0A2R8BHK3_9RHOB</name>
<dbReference type="OrthoDB" id="7462354at2"/>
<dbReference type="InterPro" id="IPR010295">
    <property type="entry name" value="DUF898"/>
</dbReference>
<organism evidence="2 3">
    <name type="scientific">Ascidiaceihabitans donghaensis</name>
    <dbReference type="NCBI Taxonomy" id="1510460"/>
    <lineage>
        <taxon>Bacteria</taxon>
        <taxon>Pseudomonadati</taxon>
        <taxon>Pseudomonadota</taxon>
        <taxon>Alphaproteobacteria</taxon>
        <taxon>Rhodobacterales</taxon>
        <taxon>Paracoccaceae</taxon>
        <taxon>Ascidiaceihabitans</taxon>
    </lineage>
</organism>
<evidence type="ECO:0000313" key="3">
    <source>
        <dbReference type="Proteomes" id="UP000244880"/>
    </source>
</evidence>
<feature type="transmembrane region" description="Helical" evidence="1">
    <location>
        <begin position="17"/>
        <end position="37"/>
    </location>
</feature>
<evidence type="ECO:0000313" key="2">
    <source>
        <dbReference type="EMBL" id="SPH22561.1"/>
    </source>
</evidence>
<dbReference type="AlphaFoldDB" id="A0A2R8BHK3"/>
<feature type="transmembrane region" description="Helical" evidence="1">
    <location>
        <begin position="235"/>
        <end position="254"/>
    </location>
</feature>
<evidence type="ECO:0000256" key="1">
    <source>
        <dbReference type="SAM" id="Phobius"/>
    </source>
</evidence>
<dbReference type="Proteomes" id="UP000244880">
    <property type="component" value="Unassembled WGS sequence"/>
</dbReference>
<keyword evidence="3" id="KW-1185">Reference proteome</keyword>
<feature type="transmembrane region" description="Helical" evidence="1">
    <location>
        <begin position="212"/>
        <end position="230"/>
    </location>
</feature>
<protein>
    <recommendedName>
        <fullName evidence="4">Inner membrane protein YjgN</fullName>
    </recommendedName>
</protein>
<gene>
    <name evidence="2" type="ORF">ASD8599_03304</name>
</gene>
<feature type="transmembrane region" description="Helical" evidence="1">
    <location>
        <begin position="111"/>
        <end position="132"/>
    </location>
</feature>
<feature type="transmembrane region" description="Helical" evidence="1">
    <location>
        <begin position="153"/>
        <end position="175"/>
    </location>
</feature>
<dbReference type="RefSeq" id="WP_108829487.1">
    <property type="nucleotide sequence ID" value="NZ_OMOR01000001.1"/>
</dbReference>
<proteinExistence type="predicted"/>
<keyword evidence="1" id="KW-0812">Transmembrane</keyword>
<feature type="transmembrane region" description="Helical" evidence="1">
    <location>
        <begin position="67"/>
        <end position="91"/>
    </location>
</feature>
<keyword evidence="1" id="KW-0472">Membrane</keyword>
<accession>A0A2R8BHK3</accession>
<sequence length="404" mass="44081">MSAQIHGRYHGQGQPLFWLYIKTALLTMVTLGIYRFWAKTRIRKYIWSATSANEDSFEYTGTGLEKFLGFLVAIVILAIYLGIVQMVLFFAGLNIFVDPERASSTEVLRQIAAVYITLFAVFPLLLFAQYRARRYKMARTRWRGIRFGMESAAWGYVWRAIGHYLLTIITLGIMLPRQTFYLEKFMADRSWYGDARLEQDGKWTDLYAGMKHVFIGLAILILGGVIGVVLQSIALAMICGIVGYVWLIIGAVYYRVYAFNYLTGHKVLDDKIGFFSEAKTGTVVTTVVVGSLIIGALSAIVLFVVGAVGAGAFAVATSGAGFGGEPDMIGIVVTSILVAVAYIGFLLGIGGLSLVLITQPIIAHLVDGIQVHGAEHLDAIQQRSADLGADAEGFADALDIGGAI</sequence>
<feature type="transmembrane region" description="Helical" evidence="1">
    <location>
        <begin position="328"/>
        <end position="357"/>
    </location>
</feature>
<dbReference type="EMBL" id="OMOR01000001">
    <property type="protein sequence ID" value="SPH22561.1"/>
    <property type="molecule type" value="Genomic_DNA"/>
</dbReference>
<feature type="transmembrane region" description="Helical" evidence="1">
    <location>
        <begin position="292"/>
        <end position="316"/>
    </location>
</feature>
<evidence type="ECO:0008006" key="4">
    <source>
        <dbReference type="Google" id="ProtNLM"/>
    </source>
</evidence>
<reference evidence="2 3" key="1">
    <citation type="submission" date="2018-03" db="EMBL/GenBank/DDBJ databases">
        <authorList>
            <person name="Keele B.F."/>
        </authorList>
    </citation>
    <scope>NUCLEOTIDE SEQUENCE [LARGE SCALE GENOMIC DNA]</scope>
    <source>
        <strain evidence="2 3">CECT 8599</strain>
    </source>
</reference>
<keyword evidence="1" id="KW-1133">Transmembrane helix</keyword>